<sequence length="271" mass="28743">MRKSMWLPVVVAAGLVLSAGPAGAIVGGQETTTDRHPWVVNVINEKPPVPIPWRSGCGGALVAPDKVITAAHCVDENPKEDFTVAAGRTDLRTQDGQERKVAKIWIHPDFRHEAPPPGQLPEQGSDVAVLTLESPLPGPTIPVADEHDADRYLPGREAVVLGWGSLTAPPEQAVATPLLHEARMWITPDQPCLRAHEEDELNPMTFDAAKHVCTRDPFDGSTTGGGDSGGPLVVDGELVGVVVGGSSSLDEDYASFTDLSAFHADLEDPLS</sequence>
<name>A0ABS5D888_9PSEU</name>
<evidence type="ECO:0000256" key="3">
    <source>
        <dbReference type="RuleBase" id="RU363034"/>
    </source>
</evidence>
<dbReference type="Pfam" id="PF00089">
    <property type="entry name" value="Trypsin"/>
    <property type="match status" value="1"/>
</dbReference>
<feature type="signal peptide" evidence="4">
    <location>
        <begin position="1"/>
        <end position="24"/>
    </location>
</feature>
<keyword evidence="3" id="KW-0720">Serine protease</keyword>
<dbReference type="PRINTS" id="PR00722">
    <property type="entry name" value="CHYMOTRYPSIN"/>
</dbReference>
<dbReference type="PROSITE" id="PS00134">
    <property type="entry name" value="TRYPSIN_HIS"/>
    <property type="match status" value="1"/>
</dbReference>
<comment type="caution">
    <text evidence="6">The sequence shown here is derived from an EMBL/GenBank/DDBJ whole genome shotgun (WGS) entry which is preliminary data.</text>
</comment>
<evidence type="ECO:0000256" key="1">
    <source>
        <dbReference type="ARBA" id="ARBA00007664"/>
    </source>
</evidence>
<dbReference type="SUPFAM" id="SSF50494">
    <property type="entry name" value="Trypsin-like serine proteases"/>
    <property type="match status" value="1"/>
</dbReference>
<evidence type="ECO:0000313" key="6">
    <source>
        <dbReference type="EMBL" id="MBQ0922487.1"/>
    </source>
</evidence>
<dbReference type="GO" id="GO:0016787">
    <property type="term" value="F:hydrolase activity"/>
    <property type="evidence" value="ECO:0007669"/>
    <property type="project" value="UniProtKB-KW"/>
</dbReference>
<keyword evidence="2" id="KW-1015">Disulfide bond</keyword>
<comment type="similarity">
    <text evidence="1">Belongs to the peptidase S1 family.</text>
</comment>
<dbReference type="InterPro" id="IPR001314">
    <property type="entry name" value="Peptidase_S1A"/>
</dbReference>
<feature type="chain" id="PRO_5047408586" evidence="4">
    <location>
        <begin position="25"/>
        <end position="271"/>
    </location>
</feature>
<dbReference type="SMART" id="SM00020">
    <property type="entry name" value="Tryp_SPc"/>
    <property type="match status" value="1"/>
</dbReference>
<protein>
    <submittedName>
        <fullName evidence="6">Trypsin-like serine protease</fullName>
        <ecNumber evidence="6">3.4.21.-</ecNumber>
    </submittedName>
</protein>
<dbReference type="InterPro" id="IPR009003">
    <property type="entry name" value="Peptidase_S1_PA"/>
</dbReference>
<dbReference type="Proteomes" id="UP000674084">
    <property type="component" value="Unassembled WGS sequence"/>
</dbReference>
<proteinExistence type="inferred from homology"/>
<organism evidence="6 7">
    <name type="scientific">Saccharopolyspora endophytica</name>
    <dbReference type="NCBI Taxonomy" id="543886"/>
    <lineage>
        <taxon>Bacteria</taxon>
        <taxon>Bacillati</taxon>
        <taxon>Actinomycetota</taxon>
        <taxon>Actinomycetes</taxon>
        <taxon>Pseudonocardiales</taxon>
        <taxon>Pseudonocardiaceae</taxon>
        <taxon>Saccharopolyspora</taxon>
    </lineage>
</organism>
<dbReference type="PROSITE" id="PS00135">
    <property type="entry name" value="TRYPSIN_SER"/>
    <property type="match status" value="1"/>
</dbReference>
<dbReference type="RefSeq" id="WP_210968105.1">
    <property type="nucleotide sequence ID" value="NZ_JAGPXE010000001.1"/>
</dbReference>
<dbReference type="InterPro" id="IPR018114">
    <property type="entry name" value="TRYPSIN_HIS"/>
</dbReference>
<reference evidence="6 7" key="1">
    <citation type="submission" date="2021-04" db="EMBL/GenBank/DDBJ databases">
        <title>Whole-genome sequencing of Saccharopolyspora endophytica KCTC 19397.</title>
        <authorList>
            <person name="Ay H."/>
            <person name="Saygin H."/>
            <person name="Sahin N."/>
        </authorList>
    </citation>
    <scope>NUCLEOTIDE SEQUENCE [LARGE SCALE GENOMIC DNA]</scope>
    <source>
        <strain evidence="6 7">KCTC 19397</strain>
    </source>
</reference>
<dbReference type="PROSITE" id="PS50240">
    <property type="entry name" value="TRYPSIN_DOM"/>
    <property type="match status" value="1"/>
</dbReference>
<evidence type="ECO:0000256" key="4">
    <source>
        <dbReference type="SAM" id="SignalP"/>
    </source>
</evidence>
<dbReference type="Gene3D" id="2.40.10.10">
    <property type="entry name" value="Trypsin-like serine proteases"/>
    <property type="match status" value="1"/>
</dbReference>
<keyword evidence="3 6" id="KW-0378">Hydrolase</keyword>
<dbReference type="PANTHER" id="PTHR24276:SF98">
    <property type="entry name" value="FI18310P1-RELATED"/>
    <property type="match status" value="1"/>
</dbReference>
<evidence type="ECO:0000313" key="7">
    <source>
        <dbReference type="Proteomes" id="UP000674084"/>
    </source>
</evidence>
<feature type="domain" description="Peptidase S1" evidence="5">
    <location>
        <begin position="25"/>
        <end position="271"/>
    </location>
</feature>
<dbReference type="InterPro" id="IPR043504">
    <property type="entry name" value="Peptidase_S1_PA_chymotrypsin"/>
</dbReference>
<dbReference type="InterPro" id="IPR001254">
    <property type="entry name" value="Trypsin_dom"/>
</dbReference>
<dbReference type="InterPro" id="IPR050430">
    <property type="entry name" value="Peptidase_S1"/>
</dbReference>
<dbReference type="InterPro" id="IPR033116">
    <property type="entry name" value="TRYPSIN_SER"/>
</dbReference>
<evidence type="ECO:0000259" key="5">
    <source>
        <dbReference type="PROSITE" id="PS50240"/>
    </source>
</evidence>
<dbReference type="EC" id="3.4.21.-" evidence="6"/>
<dbReference type="EMBL" id="JAGPXE010000001">
    <property type="protein sequence ID" value="MBQ0922487.1"/>
    <property type="molecule type" value="Genomic_DNA"/>
</dbReference>
<gene>
    <name evidence="6" type="ORF">KBO27_00895</name>
</gene>
<keyword evidence="4" id="KW-0732">Signal</keyword>
<accession>A0ABS5D888</accession>
<keyword evidence="3" id="KW-0645">Protease</keyword>
<keyword evidence="7" id="KW-1185">Reference proteome</keyword>
<evidence type="ECO:0000256" key="2">
    <source>
        <dbReference type="ARBA" id="ARBA00023157"/>
    </source>
</evidence>
<dbReference type="PANTHER" id="PTHR24276">
    <property type="entry name" value="POLYSERASE-RELATED"/>
    <property type="match status" value="1"/>
</dbReference>